<organism evidence="6 7">
    <name type="scientific">Bacillus velezensis</name>
    <dbReference type="NCBI Taxonomy" id="492670"/>
    <lineage>
        <taxon>Bacteria</taxon>
        <taxon>Bacillati</taxon>
        <taxon>Bacillota</taxon>
        <taxon>Bacilli</taxon>
        <taxon>Bacillales</taxon>
        <taxon>Bacillaceae</taxon>
        <taxon>Bacillus</taxon>
        <taxon>Bacillus amyloliquefaciens group</taxon>
    </lineage>
</organism>
<dbReference type="PANTHER" id="PTHR30028">
    <property type="entry name" value="UPF0014 INNER MEMBRANE PROTEIN YBBM-RELATED"/>
    <property type="match status" value="1"/>
</dbReference>
<reference evidence="7" key="1">
    <citation type="submission" date="2020-10" db="EMBL/GenBank/DDBJ databases">
        <title>Complete genome sequence of Bacillus velezensis NST6.</title>
        <authorList>
            <person name="Choi J."/>
        </authorList>
    </citation>
    <scope>NUCLEOTIDE SEQUENCE [LARGE SCALE GENOMIC DNA]</scope>
    <source>
        <strain evidence="7">NST6</strain>
    </source>
</reference>
<comment type="similarity">
    <text evidence="2">Belongs to the UPF0014 family.</text>
</comment>
<dbReference type="InterPro" id="IPR005226">
    <property type="entry name" value="UPF0014_fam"/>
</dbReference>
<name>A0A411A4Y6_BACVE</name>
<gene>
    <name evidence="6" type="primary">fetB</name>
    <name evidence="6" type="ORF">BACVE_000370</name>
</gene>
<evidence type="ECO:0000256" key="5">
    <source>
        <dbReference type="ARBA" id="ARBA00023136"/>
    </source>
</evidence>
<keyword evidence="5" id="KW-0472">Membrane</keyword>
<dbReference type="AlphaFoldDB" id="A0A411A4Y6"/>
<comment type="subcellular location">
    <subcellularLocation>
        <location evidence="1">Membrane</location>
        <topology evidence="1">Multi-pass membrane protein</topology>
    </subcellularLocation>
</comment>
<evidence type="ECO:0000313" key="7">
    <source>
        <dbReference type="Proteomes" id="UP000587477"/>
    </source>
</evidence>
<evidence type="ECO:0000256" key="4">
    <source>
        <dbReference type="ARBA" id="ARBA00022989"/>
    </source>
</evidence>
<sequence length="253" mass="28049">MNDLSLLLTSIFVIIALFLSKSFKADVEKDMIVATVRAVIQLLIIGYVLSLIFRGDHPVFIILMVLLMLTAASHNVAKRKKMRIGSFWRVFLTLAIVEVVTQGLLLTLHIIPFTSRYVIPISGMVIGNSMVLSSLFLNKLSSEADLRKEEIQLILSLGGTPKQAVRQILTSSMKLSMIPTLESQKTLGLVQLPGMMTGQILAGADPIQAVRFQLLIVFTTMTSALLTCIILSALTYPSLFTEHWQLKKFSREA</sequence>
<dbReference type="PANTHER" id="PTHR30028:SF0">
    <property type="entry name" value="PROTEIN ALUMINUM SENSITIVE 3"/>
    <property type="match status" value="1"/>
</dbReference>
<evidence type="ECO:0000256" key="2">
    <source>
        <dbReference type="ARBA" id="ARBA00005268"/>
    </source>
</evidence>
<dbReference type="Pfam" id="PF03649">
    <property type="entry name" value="UPF0014"/>
    <property type="match status" value="1"/>
</dbReference>
<evidence type="ECO:0000313" key="6">
    <source>
        <dbReference type="EMBL" id="QOY25442.1"/>
    </source>
</evidence>
<dbReference type="Proteomes" id="UP000587477">
    <property type="component" value="Chromosome"/>
</dbReference>
<keyword evidence="3" id="KW-0812">Transmembrane</keyword>
<keyword evidence="4" id="KW-1133">Transmembrane helix</keyword>
<dbReference type="GO" id="GO:0005886">
    <property type="term" value="C:plasma membrane"/>
    <property type="evidence" value="ECO:0007669"/>
    <property type="project" value="TreeGrafter"/>
</dbReference>
<accession>A0A411A4Y6</accession>
<proteinExistence type="inferred from homology"/>
<protein>
    <submittedName>
        <fullName evidence="6">Putative iron export permease protein FetB</fullName>
    </submittedName>
</protein>
<evidence type="ECO:0000256" key="1">
    <source>
        <dbReference type="ARBA" id="ARBA00004141"/>
    </source>
</evidence>
<dbReference type="RefSeq" id="WP_025649625.1">
    <property type="nucleotide sequence ID" value="NZ_CP035393.1"/>
</dbReference>
<dbReference type="EMBL" id="CP063687">
    <property type="protein sequence ID" value="QOY25442.1"/>
    <property type="molecule type" value="Genomic_DNA"/>
</dbReference>
<evidence type="ECO:0000256" key="3">
    <source>
        <dbReference type="ARBA" id="ARBA00022692"/>
    </source>
</evidence>